<reference evidence="5" key="1">
    <citation type="journal article" date="2015" name="Nature">
        <title>Complex archaea that bridge the gap between prokaryotes and eukaryotes.</title>
        <authorList>
            <person name="Spang A."/>
            <person name="Saw J.H."/>
            <person name="Jorgensen S.L."/>
            <person name="Zaremba-Niedzwiedzka K."/>
            <person name="Martijn J."/>
            <person name="Lind A.E."/>
            <person name="van Eijk R."/>
            <person name="Schleper C."/>
            <person name="Guy L."/>
            <person name="Ettema T.J."/>
        </authorList>
    </citation>
    <scope>NUCLEOTIDE SEQUENCE</scope>
</reference>
<keyword evidence="2" id="KW-0520">NAD</keyword>
<dbReference type="Pfam" id="PF16363">
    <property type="entry name" value="GDP_Man_Dehyd"/>
    <property type="match status" value="1"/>
</dbReference>
<dbReference type="GO" id="GO:0009225">
    <property type="term" value="P:nucleotide-sugar metabolic process"/>
    <property type="evidence" value="ECO:0007669"/>
    <property type="project" value="InterPro"/>
</dbReference>
<feature type="non-terminal residue" evidence="5">
    <location>
        <position position="333"/>
    </location>
</feature>
<dbReference type="InterPro" id="IPR005888">
    <property type="entry name" value="dTDP_Gluc_deHydtase"/>
</dbReference>
<dbReference type="InterPro" id="IPR036291">
    <property type="entry name" value="NAD(P)-bd_dom_sf"/>
</dbReference>
<gene>
    <name evidence="5" type="ORF">LCGC14_0940540</name>
</gene>
<proteinExistence type="predicted"/>
<name>A0A0F9R3V0_9ZZZZ</name>
<evidence type="ECO:0000256" key="2">
    <source>
        <dbReference type="ARBA" id="ARBA00023027"/>
    </source>
</evidence>
<sequence>MENYLITGGMGFIGSNFIRYLLESNIDSKIINVDKLTYAGNPENLKHIAEKYPYQYKFYRMDICDFKAVDEIILKNDVDYIINFAAESHVDRSINNPSLFCDTNISGTISLLDSAKKNKVKKYLQISTDEVYGSLNFNDALFNENHQLAPNSPYSASKASADLLVRSYYKSFNLPVNITRCSNNYGPYQFPEKLIPLMINNALNNKSLPVYGKGINVRDWIHVKDHCKAILKVLIEGRVGEIYNIGGDSEIANIELVKKLLKILDKSRSLIKFVKDRPGHDLRYAMNHDKITKELHWKPEVDFEKGLKMTVEWYISNRIWLENVITKEYLKFY</sequence>
<dbReference type="CDD" id="cd05246">
    <property type="entry name" value="dTDP_GD_SDR_e"/>
    <property type="match status" value="1"/>
</dbReference>
<evidence type="ECO:0000259" key="4">
    <source>
        <dbReference type="Pfam" id="PF16363"/>
    </source>
</evidence>
<dbReference type="NCBIfam" id="TIGR01181">
    <property type="entry name" value="dTDP_gluc_dehyt"/>
    <property type="match status" value="1"/>
</dbReference>
<evidence type="ECO:0000256" key="1">
    <source>
        <dbReference type="ARBA" id="ARBA00001911"/>
    </source>
</evidence>
<dbReference type="AlphaFoldDB" id="A0A0F9R3V0"/>
<dbReference type="Gene3D" id="3.90.25.10">
    <property type="entry name" value="UDP-galactose 4-epimerase, domain 1"/>
    <property type="match status" value="1"/>
</dbReference>
<comment type="cofactor">
    <cofactor evidence="1">
        <name>NAD(+)</name>
        <dbReference type="ChEBI" id="CHEBI:57540"/>
    </cofactor>
</comment>
<dbReference type="FunFam" id="3.40.50.720:FF:000304">
    <property type="entry name" value="UDP-glucose 4,6-dehydratase"/>
    <property type="match status" value="1"/>
</dbReference>
<dbReference type="InterPro" id="IPR016040">
    <property type="entry name" value="NAD(P)-bd_dom"/>
</dbReference>
<dbReference type="EMBL" id="LAZR01003287">
    <property type="protein sequence ID" value="KKN19946.1"/>
    <property type="molecule type" value="Genomic_DNA"/>
</dbReference>
<dbReference type="SUPFAM" id="SSF51735">
    <property type="entry name" value="NAD(P)-binding Rossmann-fold domains"/>
    <property type="match status" value="1"/>
</dbReference>
<comment type="caution">
    <text evidence="5">The sequence shown here is derived from an EMBL/GenBank/DDBJ whole genome shotgun (WGS) entry which is preliminary data.</text>
</comment>
<dbReference type="GO" id="GO:0008460">
    <property type="term" value="F:dTDP-glucose 4,6-dehydratase activity"/>
    <property type="evidence" value="ECO:0007669"/>
    <property type="project" value="InterPro"/>
</dbReference>
<protein>
    <recommendedName>
        <fullName evidence="4">NAD(P)-binding domain-containing protein</fullName>
    </recommendedName>
</protein>
<keyword evidence="3" id="KW-0456">Lyase</keyword>
<accession>A0A0F9R3V0</accession>
<dbReference type="PANTHER" id="PTHR43000">
    <property type="entry name" value="DTDP-D-GLUCOSE 4,6-DEHYDRATASE-RELATED"/>
    <property type="match status" value="1"/>
</dbReference>
<evidence type="ECO:0000313" key="5">
    <source>
        <dbReference type="EMBL" id="KKN19946.1"/>
    </source>
</evidence>
<dbReference type="Gene3D" id="3.40.50.720">
    <property type="entry name" value="NAD(P)-binding Rossmann-like Domain"/>
    <property type="match status" value="1"/>
</dbReference>
<organism evidence="5">
    <name type="scientific">marine sediment metagenome</name>
    <dbReference type="NCBI Taxonomy" id="412755"/>
    <lineage>
        <taxon>unclassified sequences</taxon>
        <taxon>metagenomes</taxon>
        <taxon>ecological metagenomes</taxon>
    </lineage>
</organism>
<feature type="domain" description="NAD(P)-binding" evidence="4">
    <location>
        <begin position="5"/>
        <end position="310"/>
    </location>
</feature>
<evidence type="ECO:0000256" key="3">
    <source>
        <dbReference type="ARBA" id="ARBA00023239"/>
    </source>
</evidence>